<evidence type="ECO:0000256" key="11">
    <source>
        <dbReference type="ARBA" id="ARBA00022989"/>
    </source>
</evidence>
<dbReference type="GO" id="GO:0005886">
    <property type="term" value="C:plasma membrane"/>
    <property type="evidence" value="ECO:0007669"/>
    <property type="project" value="TreeGrafter"/>
</dbReference>
<keyword evidence="6" id="KW-0732">Signal</keyword>
<accession>A0AAD7M0B5</accession>
<dbReference type="PROSITE" id="PS50011">
    <property type="entry name" value="PROTEIN_KINASE_DOM"/>
    <property type="match status" value="1"/>
</dbReference>
<dbReference type="PROSITE" id="PS00108">
    <property type="entry name" value="PROTEIN_KINASE_ST"/>
    <property type="match status" value="1"/>
</dbReference>
<evidence type="ECO:0000256" key="12">
    <source>
        <dbReference type="ARBA" id="ARBA00023136"/>
    </source>
</evidence>
<evidence type="ECO:0000256" key="16">
    <source>
        <dbReference type="SAM" id="MobiDB-lite"/>
    </source>
</evidence>
<dbReference type="InterPro" id="IPR001245">
    <property type="entry name" value="Ser-Thr/Tyr_kinase_cat_dom"/>
</dbReference>
<evidence type="ECO:0000256" key="9">
    <source>
        <dbReference type="ARBA" id="ARBA00022777"/>
    </source>
</evidence>
<dbReference type="CDD" id="cd14066">
    <property type="entry name" value="STKc_IRAK"/>
    <property type="match status" value="1"/>
</dbReference>
<feature type="domain" description="Protein kinase" evidence="18">
    <location>
        <begin position="220"/>
        <end position="540"/>
    </location>
</feature>
<keyword evidence="21" id="KW-1185">Reference proteome</keyword>
<dbReference type="FunFam" id="1.10.510.10:FF:000343">
    <property type="entry name" value="Cysteine-rich receptor-like protein kinase 28"/>
    <property type="match status" value="1"/>
</dbReference>
<evidence type="ECO:0000256" key="4">
    <source>
        <dbReference type="ARBA" id="ARBA00022679"/>
    </source>
</evidence>
<dbReference type="Pfam" id="PF01657">
    <property type="entry name" value="Stress-antifung"/>
    <property type="match status" value="1"/>
</dbReference>
<keyword evidence="2" id="KW-0723">Serine/threonine-protein kinase</keyword>
<dbReference type="FunFam" id="3.30.430.20:FF:000002">
    <property type="entry name" value="Cysteine-rich receptor-like protein kinase 10"/>
    <property type="match status" value="1"/>
</dbReference>
<evidence type="ECO:0000256" key="2">
    <source>
        <dbReference type="ARBA" id="ARBA00022527"/>
    </source>
</evidence>
<gene>
    <name evidence="20" type="ORF">O6P43_011863</name>
</gene>
<keyword evidence="12 17" id="KW-0472">Membrane</keyword>
<evidence type="ECO:0000256" key="1">
    <source>
        <dbReference type="ARBA" id="ARBA00004167"/>
    </source>
</evidence>
<dbReference type="InterPro" id="IPR017441">
    <property type="entry name" value="Protein_kinase_ATP_BS"/>
</dbReference>
<evidence type="ECO:0000313" key="20">
    <source>
        <dbReference type="EMBL" id="KAJ7967625.1"/>
    </source>
</evidence>
<keyword evidence="13 20" id="KW-0675">Receptor</keyword>
<dbReference type="InterPro" id="IPR038408">
    <property type="entry name" value="GNK2_sf"/>
</dbReference>
<feature type="compositionally biased region" description="Polar residues" evidence="16">
    <location>
        <begin position="517"/>
        <end position="533"/>
    </location>
</feature>
<evidence type="ECO:0000256" key="7">
    <source>
        <dbReference type="ARBA" id="ARBA00022737"/>
    </source>
</evidence>
<sequence>MLRYSNRSIFGIMERSPSYFQWERDNVTSVDGFNQVLRDLFDRLRIRATSGGSSRKFAAANATGPDSQTIYALVQCTPDLSKQDCDDCLVGALGDIPICCYGKEGGSVVAPSCGLKYEIYRFFEPTADTLTSMGPPPLEMVPPESNGTNTTITNGKTGVALRVDIITAVSTVSFLVLIIIICIYLRIMRKPRGNFETADISSEDSLQFDFDKIKVATNNFSDENKLGQGGFGAVYQGRLYNGQDIAVKRLSDNSRQGNTEFKNEVLLVAKLQHRNLVRLLGFCLEGREKLLIYEFLPNKSLDHFIFDPTKRVELDWVRRYKIIVGIARGLLYLHQDSQLRIIHHDLKASNVLLDAELNPKISDFGMARLFVIDQSHGNTRRIAGTYGYMAPEYALQGHFSVKTDVFSFGVLVLEIVSGQKNGSFCIGEETAHLLSYAWESWRKGTPSNIIDPILKGGSTAEMLRCIHIGLLCVQENVADRPTMASAVLMLSTNSLTLPIPTQPGFLMKIGSESYRQSSETRSEFVQQSANEASFTDPYPR</sequence>
<dbReference type="PANTHER" id="PTHR27002:SF181">
    <property type="entry name" value="RECEPTOR-LIKE SERINE_THREONINE-PROTEIN KINASE"/>
    <property type="match status" value="1"/>
</dbReference>
<evidence type="ECO:0000256" key="3">
    <source>
        <dbReference type="ARBA" id="ARBA00022553"/>
    </source>
</evidence>
<reference evidence="20" key="1">
    <citation type="journal article" date="2023" name="Science">
        <title>Elucidation of the pathway for biosynthesis of saponin adjuvants from the soapbark tree.</title>
        <authorList>
            <person name="Reed J."/>
            <person name="Orme A."/>
            <person name="El-Demerdash A."/>
            <person name="Owen C."/>
            <person name="Martin L.B.B."/>
            <person name="Misra R.C."/>
            <person name="Kikuchi S."/>
            <person name="Rejzek M."/>
            <person name="Martin A.C."/>
            <person name="Harkess A."/>
            <person name="Leebens-Mack J."/>
            <person name="Louveau T."/>
            <person name="Stephenson M.J."/>
            <person name="Osbourn A."/>
        </authorList>
    </citation>
    <scope>NUCLEOTIDE SEQUENCE</scope>
    <source>
        <strain evidence="20">S10</strain>
    </source>
</reference>
<keyword evidence="5 17" id="KW-0812">Transmembrane</keyword>
<organism evidence="20 21">
    <name type="scientific">Quillaja saponaria</name>
    <name type="common">Soap bark tree</name>
    <dbReference type="NCBI Taxonomy" id="32244"/>
    <lineage>
        <taxon>Eukaryota</taxon>
        <taxon>Viridiplantae</taxon>
        <taxon>Streptophyta</taxon>
        <taxon>Embryophyta</taxon>
        <taxon>Tracheophyta</taxon>
        <taxon>Spermatophyta</taxon>
        <taxon>Magnoliopsida</taxon>
        <taxon>eudicotyledons</taxon>
        <taxon>Gunneridae</taxon>
        <taxon>Pentapetalae</taxon>
        <taxon>rosids</taxon>
        <taxon>fabids</taxon>
        <taxon>Fabales</taxon>
        <taxon>Quillajaceae</taxon>
        <taxon>Quillaja</taxon>
    </lineage>
</organism>
<evidence type="ECO:0000256" key="10">
    <source>
        <dbReference type="ARBA" id="ARBA00022840"/>
    </source>
</evidence>
<dbReference type="InterPro" id="IPR008271">
    <property type="entry name" value="Ser/Thr_kinase_AS"/>
</dbReference>
<evidence type="ECO:0000256" key="15">
    <source>
        <dbReference type="PROSITE-ProRule" id="PRU10141"/>
    </source>
</evidence>
<evidence type="ECO:0000256" key="14">
    <source>
        <dbReference type="ARBA" id="ARBA00023180"/>
    </source>
</evidence>
<evidence type="ECO:0000256" key="13">
    <source>
        <dbReference type="ARBA" id="ARBA00023170"/>
    </source>
</evidence>
<dbReference type="Gene3D" id="3.30.200.20">
    <property type="entry name" value="Phosphorylase Kinase, domain 1"/>
    <property type="match status" value="1"/>
</dbReference>
<dbReference type="AlphaFoldDB" id="A0AAD7M0B5"/>
<dbReference type="GO" id="GO:0009737">
    <property type="term" value="P:response to abscisic acid"/>
    <property type="evidence" value="ECO:0007669"/>
    <property type="project" value="UniProtKB-ARBA"/>
</dbReference>
<comment type="caution">
    <text evidence="20">The sequence shown here is derived from an EMBL/GenBank/DDBJ whole genome shotgun (WGS) entry which is preliminary data.</text>
</comment>
<keyword evidence="14" id="KW-0325">Glycoprotein</keyword>
<dbReference type="EMBL" id="JARAOO010000005">
    <property type="protein sequence ID" value="KAJ7967625.1"/>
    <property type="molecule type" value="Genomic_DNA"/>
</dbReference>
<feature type="region of interest" description="Disordered" evidence="16">
    <location>
        <begin position="517"/>
        <end position="540"/>
    </location>
</feature>
<dbReference type="Proteomes" id="UP001163823">
    <property type="component" value="Chromosome 5"/>
</dbReference>
<feature type="transmembrane region" description="Helical" evidence="17">
    <location>
        <begin position="165"/>
        <end position="185"/>
    </location>
</feature>
<keyword evidence="8 15" id="KW-0547">Nucleotide-binding</keyword>
<dbReference type="PROSITE" id="PS00107">
    <property type="entry name" value="PROTEIN_KINASE_ATP"/>
    <property type="match status" value="1"/>
</dbReference>
<dbReference type="Gene3D" id="1.10.510.10">
    <property type="entry name" value="Transferase(Phosphotransferase) domain 1"/>
    <property type="match status" value="1"/>
</dbReference>
<dbReference type="SMART" id="SM00220">
    <property type="entry name" value="S_TKc"/>
    <property type="match status" value="1"/>
</dbReference>
<dbReference type="PANTHER" id="PTHR27002">
    <property type="entry name" value="RECEPTOR-LIKE SERINE/THREONINE-PROTEIN KINASE SD1-8"/>
    <property type="match status" value="1"/>
</dbReference>
<dbReference type="InterPro" id="IPR000719">
    <property type="entry name" value="Prot_kinase_dom"/>
</dbReference>
<name>A0AAD7M0B5_QUISA</name>
<dbReference type="KEGG" id="qsa:O6P43_011863"/>
<dbReference type="InterPro" id="IPR002902">
    <property type="entry name" value="GNK2"/>
</dbReference>
<evidence type="ECO:0000259" key="19">
    <source>
        <dbReference type="PROSITE" id="PS51473"/>
    </source>
</evidence>
<feature type="domain" description="Gnk2-homologous" evidence="19">
    <location>
        <begin position="15"/>
        <end position="122"/>
    </location>
</feature>
<dbReference type="Pfam" id="PF07714">
    <property type="entry name" value="PK_Tyr_Ser-Thr"/>
    <property type="match status" value="1"/>
</dbReference>
<evidence type="ECO:0000313" key="21">
    <source>
        <dbReference type="Proteomes" id="UP001163823"/>
    </source>
</evidence>
<keyword evidence="10 15" id="KW-0067">ATP-binding</keyword>
<keyword evidence="3" id="KW-0597">Phosphoprotein</keyword>
<keyword evidence="9 20" id="KW-0418">Kinase</keyword>
<dbReference type="GO" id="GO:0005524">
    <property type="term" value="F:ATP binding"/>
    <property type="evidence" value="ECO:0007669"/>
    <property type="project" value="UniProtKB-UniRule"/>
</dbReference>
<dbReference type="PROSITE" id="PS51473">
    <property type="entry name" value="GNK2"/>
    <property type="match status" value="1"/>
</dbReference>
<keyword evidence="4" id="KW-0808">Transferase</keyword>
<evidence type="ECO:0000256" key="6">
    <source>
        <dbReference type="ARBA" id="ARBA00022729"/>
    </source>
</evidence>
<comment type="subcellular location">
    <subcellularLocation>
        <location evidence="1">Membrane</location>
        <topology evidence="1">Single-pass membrane protein</topology>
    </subcellularLocation>
</comment>
<dbReference type="FunFam" id="3.30.200.20:FF:000142">
    <property type="entry name" value="Cysteine-rich receptor-like protein kinase 10"/>
    <property type="match status" value="1"/>
</dbReference>
<dbReference type="InterPro" id="IPR011009">
    <property type="entry name" value="Kinase-like_dom_sf"/>
</dbReference>
<evidence type="ECO:0000256" key="17">
    <source>
        <dbReference type="SAM" id="Phobius"/>
    </source>
</evidence>
<keyword evidence="11 17" id="KW-1133">Transmembrane helix</keyword>
<dbReference type="GO" id="GO:0004674">
    <property type="term" value="F:protein serine/threonine kinase activity"/>
    <property type="evidence" value="ECO:0007669"/>
    <property type="project" value="UniProtKB-KW"/>
</dbReference>
<keyword evidence="7" id="KW-0677">Repeat</keyword>
<proteinExistence type="predicted"/>
<dbReference type="SUPFAM" id="SSF56112">
    <property type="entry name" value="Protein kinase-like (PK-like)"/>
    <property type="match status" value="1"/>
</dbReference>
<evidence type="ECO:0000256" key="5">
    <source>
        <dbReference type="ARBA" id="ARBA00022692"/>
    </source>
</evidence>
<dbReference type="Gene3D" id="3.30.430.20">
    <property type="entry name" value="Gnk2 domain, C-X8-C-X2-C motif"/>
    <property type="match status" value="1"/>
</dbReference>
<protein>
    <submittedName>
        <fullName evidence="20">Receptor-like protein kinase</fullName>
    </submittedName>
</protein>
<dbReference type="CDD" id="cd23509">
    <property type="entry name" value="Gnk2-like"/>
    <property type="match status" value="1"/>
</dbReference>
<evidence type="ECO:0000256" key="8">
    <source>
        <dbReference type="ARBA" id="ARBA00022741"/>
    </source>
</evidence>
<evidence type="ECO:0000259" key="18">
    <source>
        <dbReference type="PROSITE" id="PS50011"/>
    </source>
</evidence>
<feature type="binding site" evidence="15">
    <location>
        <position position="248"/>
    </location>
    <ligand>
        <name>ATP</name>
        <dbReference type="ChEBI" id="CHEBI:30616"/>
    </ligand>
</feature>